<dbReference type="EMBL" id="BMAT01013831">
    <property type="protein sequence ID" value="GFS21011.1"/>
    <property type="molecule type" value="Genomic_DNA"/>
</dbReference>
<protein>
    <submittedName>
        <fullName evidence="2">Uncharacterized protein</fullName>
    </submittedName>
</protein>
<sequence length="102" mass="12041">MTQDTTQMEEQQNILNTISKEVGLKNAQRKNEIHDEPRDHKRSPNRKQRNRKSTKLQVAHVGQTTFLKDTSKGEVARRIRVGWSCFGRKKEKFSWTTKCRSR</sequence>
<proteinExistence type="predicted"/>
<feature type="compositionally biased region" description="Basic and acidic residues" evidence="1">
    <location>
        <begin position="29"/>
        <end position="39"/>
    </location>
</feature>
<dbReference type="AlphaFoldDB" id="A0AAV4JHV4"/>
<feature type="region of interest" description="Disordered" evidence="1">
    <location>
        <begin position="19"/>
        <end position="57"/>
    </location>
</feature>
<gene>
    <name evidence="2" type="ORF">ElyMa_006913200</name>
</gene>
<reference evidence="2 3" key="1">
    <citation type="journal article" date="2021" name="Elife">
        <title>Chloroplast acquisition without the gene transfer in kleptoplastic sea slugs, Plakobranchus ocellatus.</title>
        <authorList>
            <person name="Maeda T."/>
            <person name="Takahashi S."/>
            <person name="Yoshida T."/>
            <person name="Shimamura S."/>
            <person name="Takaki Y."/>
            <person name="Nagai Y."/>
            <person name="Toyoda A."/>
            <person name="Suzuki Y."/>
            <person name="Arimoto A."/>
            <person name="Ishii H."/>
            <person name="Satoh N."/>
            <person name="Nishiyama T."/>
            <person name="Hasebe M."/>
            <person name="Maruyama T."/>
            <person name="Minagawa J."/>
            <person name="Obokata J."/>
            <person name="Shigenobu S."/>
        </authorList>
    </citation>
    <scope>NUCLEOTIDE SEQUENCE [LARGE SCALE GENOMIC DNA]</scope>
</reference>
<accession>A0AAV4JHV4</accession>
<feature type="compositionally biased region" description="Basic residues" evidence="1">
    <location>
        <begin position="40"/>
        <end position="54"/>
    </location>
</feature>
<evidence type="ECO:0000256" key="1">
    <source>
        <dbReference type="SAM" id="MobiDB-lite"/>
    </source>
</evidence>
<dbReference type="Proteomes" id="UP000762676">
    <property type="component" value="Unassembled WGS sequence"/>
</dbReference>
<comment type="caution">
    <text evidence="2">The sequence shown here is derived from an EMBL/GenBank/DDBJ whole genome shotgun (WGS) entry which is preliminary data.</text>
</comment>
<evidence type="ECO:0000313" key="2">
    <source>
        <dbReference type="EMBL" id="GFS21011.1"/>
    </source>
</evidence>
<keyword evidence="3" id="KW-1185">Reference proteome</keyword>
<evidence type="ECO:0000313" key="3">
    <source>
        <dbReference type="Proteomes" id="UP000762676"/>
    </source>
</evidence>
<name>A0AAV4JHV4_9GAST</name>
<organism evidence="2 3">
    <name type="scientific">Elysia marginata</name>
    <dbReference type="NCBI Taxonomy" id="1093978"/>
    <lineage>
        <taxon>Eukaryota</taxon>
        <taxon>Metazoa</taxon>
        <taxon>Spiralia</taxon>
        <taxon>Lophotrochozoa</taxon>
        <taxon>Mollusca</taxon>
        <taxon>Gastropoda</taxon>
        <taxon>Heterobranchia</taxon>
        <taxon>Euthyneura</taxon>
        <taxon>Panpulmonata</taxon>
        <taxon>Sacoglossa</taxon>
        <taxon>Placobranchoidea</taxon>
        <taxon>Plakobranchidae</taxon>
        <taxon>Elysia</taxon>
    </lineage>
</organism>